<evidence type="ECO:0000313" key="2">
    <source>
        <dbReference type="Proteomes" id="UP000307968"/>
    </source>
</evidence>
<dbReference type="GO" id="GO:0000166">
    <property type="term" value="F:nucleotide binding"/>
    <property type="evidence" value="ECO:0007669"/>
    <property type="project" value="InterPro"/>
</dbReference>
<dbReference type="InterPro" id="IPR009000">
    <property type="entry name" value="Transl_B-barrel_sf"/>
</dbReference>
<protein>
    <submittedName>
        <fullName evidence="1">Alanyl-tRNA synthetase</fullName>
    </submittedName>
</protein>
<dbReference type="AlphaFoldDB" id="A0A4V6JHM6"/>
<proteinExistence type="predicted"/>
<gene>
    <name evidence="1" type="ORF">NCTC12971_03714</name>
</gene>
<sequence>MTERRYYYSDELQGQAQLLDCRPLEDGNHALVLDGTLFHPQGGGQPADGGSLNGEPLLRLVPHGDDILHVVARPQPPGPVTLAVDGRLRALHARWHSAGHLIGYLGETQGWRPVKAHHWPGEGRITLAPGDGVRALEQAWLQQAMNTLIAADLPRRQQQEKRRASGRLRRFAGLRLRRHPRALAGRAGRGDHQRAENEKGSAGGVLHVVGRRAARLVHFLQKECDICSFNRAPFWFVI</sequence>
<dbReference type="EMBL" id="LR590463">
    <property type="protein sequence ID" value="VTP64743.1"/>
    <property type="molecule type" value="Genomic_DNA"/>
</dbReference>
<dbReference type="GO" id="GO:0004812">
    <property type="term" value="F:aminoacyl-tRNA ligase activity"/>
    <property type="evidence" value="ECO:0007669"/>
    <property type="project" value="UniProtKB-KW"/>
</dbReference>
<organism evidence="1 2">
    <name type="scientific">Serratia rubidaea</name>
    <name type="common">Serratia marinorubra</name>
    <dbReference type="NCBI Taxonomy" id="61652"/>
    <lineage>
        <taxon>Bacteria</taxon>
        <taxon>Pseudomonadati</taxon>
        <taxon>Pseudomonadota</taxon>
        <taxon>Gammaproteobacteria</taxon>
        <taxon>Enterobacterales</taxon>
        <taxon>Yersiniaceae</taxon>
        <taxon>Serratia</taxon>
    </lineage>
</organism>
<dbReference type="PANTHER" id="PTHR43462">
    <property type="entry name" value="ALANYL-TRNA EDITING PROTEIN"/>
    <property type="match status" value="1"/>
</dbReference>
<reference evidence="1 2" key="1">
    <citation type="submission" date="2019-05" db="EMBL/GenBank/DDBJ databases">
        <authorList>
            <consortium name="Pathogen Informatics"/>
        </authorList>
    </citation>
    <scope>NUCLEOTIDE SEQUENCE [LARGE SCALE GENOMIC DNA]</scope>
    <source>
        <strain evidence="1 2">NCTC12971</strain>
    </source>
</reference>
<keyword evidence="1" id="KW-0030">Aminoacyl-tRNA synthetase</keyword>
<dbReference type="SUPFAM" id="SSF55186">
    <property type="entry name" value="ThrRS/AlaRS common domain"/>
    <property type="match status" value="1"/>
</dbReference>
<name>A0A4V6JHM6_SERRU</name>
<dbReference type="Gene3D" id="2.40.30.130">
    <property type="match status" value="1"/>
</dbReference>
<evidence type="ECO:0000313" key="1">
    <source>
        <dbReference type="EMBL" id="VTP64743.1"/>
    </source>
</evidence>
<dbReference type="PANTHER" id="PTHR43462:SF2">
    <property type="entry name" value="THREONYL AND ALANYL TRNA SYNTHETASE SECOND ADDITIONAL DOMAIN-CONTAINING PROTEIN"/>
    <property type="match status" value="1"/>
</dbReference>
<dbReference type="InterPro" id="IPR018163">
    <property type="entry name" value="Thr/Ala-tRNA-synth_IIc_edit"/>
</dbReference>
<dbReference type="InterPro" id="IPR051335">
    <property type="entry name" value="Alanyl-tRNA_Editing_Enzymes"/>
</dbReference>
<dbReference type="SUPFAM" id="SSF50447">
    <property type="entry name" value="Translation proteins"/>
    <property type="match status" value="1"/>
</dbReference>
<keyword evidence="1" id="KW-0436">Ligase</keyword>
<accession>A0A4V6JHM6</accession>
<dbReference type="Proteomes" id="UP000307968">
    <property type="component" value="Chromosome"/>
</dbReference>